<evidence type="ECO:0000256" key="4">
    <source>
        <dbReference type="ARBA" id="ARBA00022825"/>
    </source>
</evidence>
<keyword evidence="12" id="KW-1185">Reference proteome</keyword>
<keyword evidence="3" id="KW-0378">Hydrolase</keyword>
<accession>A0A0T6AZN9</accession>
<dbReference type="InterPro" id="IPR043504">
    <property type="entry name" value="Peptidase_S1_PA_chymotrypsin"/>
</dbReference>
<keyword evidence="4" id="KW-0720">Serine protease</keyword>
<dbReference type="GO" id="GO:0006508">
    <property type="term" value="P:proteolysis"/>
    <property type="evidence" value="ECO:0007669"/>
    <property type="project" value="UniProtKB-KW"/>
</dbReference>
<dbReference type="Gene3D" id="3.30.1640.30">
    <property type="match status" value="1"/>
</dbReference>
<proteinExistence type="inferred from homology"/>
<name>A0A0T6AZN9_9SCAR</name>
<organism evidence="11 12">
    <name type="scientific">Oryctes borbonicus</name>
    <dbReference type="NCBI Taxonomy" id="1629725"/>
    <lineage>
        <taxon>Eukaryota</taxon>
        <taxon>Metazoa</taxon>
        <taxon>Ecdysozoa</taxon>
        <taxon>Arthropoda</taxon>
        <taxon>Hexapoda</taxon>
        <taxon>Insecta</taxon>
        <taxon>Pterygota</taxon>
        <taxon>Neoptera</taxon>
        <taxon>Endopterygota</taxon>
        <taxon>Coleoptera</taxon>
        <taxon>Polyphaga</taxon>
        <taxon>Scarabaeiformia</taxon>
        <taxon>Scarabaeidae</taxon>
        <taxon>Dynastinae</taxon>
        <taxon>Oryctes</taxon>
    </lineage>
</organism>
<evidence type="ECO:0000256" key="6">
    <source>
        <dbReference type="ARBA" id="ARBA00023180"/>
    </source>
</evidence>
<evidence type="ECO:0000256" key="5">
    <source>
        <dbReference type="ARBA" id="ARBA00023157"/>
    </source>
</evidence>
<dbReference type="GO" id="GO:0004252">
    <property type="term" value="F:serine-type endopeptidase activity"/>
    <property type="evidence" value="ECO:0007669"/>
    <property type="project" value="InterPro"/>
</dbReference>
<dbReference type="SMART" id="SM00680">
    <property type="entry name" value="CLIP"/>
    <property type="match status" value="2"/>
</dbReference>
<dbReference type="FunFam" id="2.40.10.10:FF:000028">
    <property type="entry name" value="Serine protease easter"/>
    <property type="match status" value="1"/>
</dbReference>
<evidence type="ECO:0000256" key="8">
    <source>
        <dbReference type="SAM" id="SignalP"/>
    </source>
</evidence>
<dbReference type="InterPro" id="IPR009003">
    <property type="entry name" value="Peptidase_S1_PA"/>
</dbReference>
<feature type="chain" id="PRO_5034999049" evidence="8">
    <location>
        <begin position="25"/>
        <end position="263"/>
    </location>
</feature>
<comment type="caution">
    <text evidence="11">The sequence shown here is derived from an EMBL/GenBank/DDBJ whole genome shotgun (WGS) entry which is preliminary data.</text>
</comment>
<dbReference type="Proteomes" id="UP000051574">
    <property type="component" value="Unassembled WGS sequence"/>
</dbReference>
<dbReference type="PANTHER" id="PTHR24252:SF7">
    <property type="entry name" value="HYALIN"/>
    <property type="match status" value="1"/>
</dbReference>
<feature type="domain" description="Peptidase S1" evidence="9">
    <location>
        <begin position="165"/>
        <end position="263"/>
    </location>
</feature>
<dbReference type="EMBL" id="LJIG01022469">
    <property type="protein sequence ID" value="KRT80411.1"/>
    <property type="molecule type" value="Genomic_DNA"/>
</dbReference>
<evidence type="ECO:0000313" key="12">
    <source>
        <dbReference type="Proteomes" id="UP000051574"/>
    </source>
</evidence>
<dbReference type="InterPro" id="IPR018114">
    <property type="entry name" value="TRYPSIN_HIS"/>
</dbReference>
<comment type="similarity">
    <text evidence="7">Belongs to the peptidase S1 family. CLIP subfamily.</text>
</comment>
<reference evidence="11 12" key="1">
    <citation type="submission" date="2015-09" db="EMBL/GenBank/DDBJ databases">
        <title>Draft genome of the scarab beetle Oryctes borbonicus.</title>
        <authorList>
            <person name="Meyer J.M."/>
            <person name="Markov G.V."/>
            <person name="Baskaran P."/>
            <person name="Herrmann M."/>
            <person name="Sommer R.J."/>
            <person name="Roedelsperger C."/>
        </authorList>
    </citation>
    <scope>NUCLEOTIDE SEQUENCE [LARGE SCALE GENOMIC DNA]</scope>
    <source>
        <strain evidence="11">OB123</strain>
        <tissue evidence="11">Whole animal</tissue>
    </source>
</reference>
<dbReference type="InterPro" id="IPR038565">
    <property type="entry name" value="CLIP_sf"/>
</dbReference>
<protein>
    <submittedName>
        <fullName evidence="11">Trypsin</fullName>
    </submittedName>
</protein>
<evidence type="ECO:0000259" key="9">
    <source>
        <dbReference type="PROSITE" id="PS50240"/>
    </source>
</evidence>
<keyword evidence="5" id="KW-1015">Disulfide bond</keyword>
<evidence type="ECO:0000256" key="7">
    <source>
        <dbReference type="ARBA" id="ARBA00024195"/>
    </source>
</evidence>
<feature type="domain" description="Clip" evidence="10">
    <location>
        <begin position="67"/>
        <end position="123"/>
    </location>
</feature>
<evidence type="ECO:0000313" key="11">
    <source>
        <dbReference type="EMBL" id="KRT80411.1"/>
    </source>
</evidence>
<keyword evidence="2 8" id="KW-0732">Signal</keyword>
<dbReference type="InterPro" id="IPR001254">
    <property type="entry name" value="Trypsin_dom"/>
</dbReference>
<gene>
    <name evidence="11" type="ORF">AMK59_7276</name>
</gene>
<feature type="signal peptide" evidence="8">
    <location>
        <begin position="1"/>
        <end position="24"/>
    </location>
</feature>
<dbReference type="OrthoDB" id="9981647at2759"/>
<dbReference type="PANTHER" id="PTHR24252">
    <property type="entry name" value="ACROSIN-RELATED"/>
    <property type="match status" value="1"/>
</dbReference>
<dbReference type="InterPro" id="IPR022700">
    <property type="entry name" value="CLIP"/>
</dbReference>
<evidence type="ECO:0000256" key="2">
    <source>
        <dbReference type="ARBA" id="ARBA00022729"/>
    </source>
</evidence>
<sequence length="263" mass="29340">MNSTRTLLAVIAQLLVFWLGGVAANDGSKLCVLLRDCQSAWSLRYAELRSRICGYDNRYPKIWCDVPCVSPDSERGVCTSVNKCPTVLDFVKKSNRNDSETTQYLRKFICASISNAKQHYVCCQDKPLKGIRPVVTPTPAPNPYKPNSFERYKQQCGVASDQYKVVGGTYADLGDHPWVVLLEYLSKGKFSFKCGGALINERYVLTAGHCINDREGKLVHVVLGEHNTSSPIDCYYTSCAPKPKVIGIERVTQHPGWINGRPQ</sequence>
<keyword evidence="1" id="KW-0645">Protease</keyword>
<dbReference type="Pfam" id="PF12032">
    <property type="entry name" value="CLIP"/>
    <property type="match status" value="1"/>
</dbReference>
<dbReference type="AlphaFoldDB" id="A0A0T6AZN9"/>
<dbReference type="PROSITE" id="PS51888">
    <property type="entry name" value="CLIP"/>
    <property type="match status" value="1"/>
</dbReference>
<evidence type="ECO:0000256" key="3">
    <source>
        <dbReference type="ARBA" id="ARBA00022801"/>
    </source>
</evidence>
<dbReference type="PROSITE" id="PS50240">
    <property type="entry name" value="TRYPSIN_DOM"/>
    <property type="match status" value="1"/>
</dbReference>
<dbReference type="PROSITE" id="PS00134">
    <property type="entry name" value="TRYPSIN_HIS"/>
    <property type="match status" value="1"/>
</dbReference>
<keyword evidence="6" id="KW-0325">Glycoprotein</keyword>
<dbReference type="Pfam" id="PF00089">
    <property type="entry name" value="Trypsin"/>
    <property type="match status" value="1"/>
</dbReference>
<evidence type="ECO:0000259" key="10">
    <source>
        <dbReference type="PROSITE" id="PS51888"/>
    </source>
</evidence>
<dbReference type="SUPFAM" id="SSF50494">
    <property type="entry name" value="Trypsin-like serine proteases"/>
    <property type="match status" value="1"/>
</dbReference>
<dbReference type="Gene3D" id="2.40.10.10">
    <property type="entry name" value="Trypsin-like serine proteases"/>
    <property type="match status" value="2"/>
</dbReference>
<evidence type="ECO:0000256" key="1">
    <source>
        <dbReference type="ARBA" id="ARBA00022670"/>
    </source>
</evidence>
<feature type="non-terminal residue" evidence="11">
    <location>
        <position position="263"/>
    </location>
</feature>